<organism evidence="1 2">
    <name type="scientific">[Clostridium] clostridioforme 90A8</name>
    <dbReference type="NCBI Taxonomy" id="999408"/>
    <lineage>
        <taxon>Bacteria</taxon>
        <taxon>Bacillati</taxon>
        <taxon>Bacillota</taxon>
        <taxon>Clostridia</taxon>
        <taxon>Lachnospirales</taxon>
        <taxon>Lachnospiraceae</taxon>
        <taxon>Enterocloster</taxon>
    </lineage>
</organism>
<proteinExistence type="predicted"/>
<name>A0A0E2H0X9_9FIRM</name>
<dbReference type="PATRIC" id="fig|999408.3.peg.6176"/>
<dbReference type="AlphaFoldDB" id="A0A0E2H0X9"/>
<comment type="caution">
    <text evidence="1">The sequence shown here is derived from an EMBL/GenBank/DDBJ whole genome shotgun (WGS) entry which is preliminary data.</text>
</comment>
<accession>A0A0E2H0X9</accession>
<evidence type="ECO:0000313" key="2">
    <source>
        <dbReference type="Proteomes" id="UP000013085"/>
    </source>
</evidence>
<dbReference type="HOGENOM" id="CLU_054014_0_0_9"/>
<dbReference type="Proteomes" id="UP000013085">
    <property type="component" value="Unassembled WGS sequence"/>
</dbReference>
<dbReference type="Pfam" id="PF18941">
    <property type="entry name" value="DUF5688"/>
    <property type="match status" value="1"/>
</dbReference>
<dbReference type="EMBL" id="AGYR01000083">
    <property type="protein sequence ID" value="ENZ05184.1"/>
    <property type="molecule type" value="Genomic_DNA"/>
</dbReference>
<dbReference type="InterPro" id="IPR043743">
    <property type="entry name" value="DUF5688"/>
</dbReference>
<dbReference type="RefSeq" id="WP_002595151.1">
    <property type="nucleotide sequence ID" value="NZ_KB851004.1"/>
</dbReference>
<gene>
    <name evidence="1" type="ORF">HMPREF1090_05767</name>
</gene>
<evidence type="ECO:0000313" key="1">
    <source>
        <dbReference type="EMBL" id="ENZ05184.1"/>
    </source>
</evidence>
<reference evidence="1 2" key="1">
    <citation type="submission" date="2013-01" db="EMBL/GenBank/DDBJ databases">
        <title>The Genome Sequence of Clostridium clostridioforme 90A8.</title>
        <authorList>
            <consortium name="The Broad Institute Genome Sequencing Platform"/>
            <person name="Earl A."/>
            <person name="Ward D."/>
            <person name="Feldgarden M."/>
            <person name="Gevers D."/>
            <person name="Courvalin P."/>
            <person name="Lambert T."/>
            <person name="Walker B."/>
            <person name="Young S.K."/>
            <person name="Zeng Q."/>
            <person name="Gargeya S."/>
            <person name="Fitzgerald M."/>
            <person name="Haas B."/>
            <person name="Abouelleil A."/>
            <person name="Alvarado L."/>
            <person name="Arachchi H.M."/>
            <person name="Berlin A.M."/>
            <person name="Chapman S.B."/>
            <person name="Dewar J."/>
            <person name="Goldberg J."/>
            <person name="Griggs A."/>
            <person name="Gujja S."/>
            <person name="Hansen M."/>
            <person name="Howarth C."/>
            <person name="Imamovic A."/>
            <person name="Larimer J."/>
            <person name="McCowan C."/>
            <person name="Murphy C."/>
            <person name="Neiman D."/>
            <person name="Pearson M."/>
            <person name="Priest M."/>
            <person name="Roberts A."/>
            <person name="Saif S."/>
            <person name="Shea T."/>
            <person name="Sisk P."/>
            <person name="Sykes S."/>
            <person name="Wortman J."/>
            <person name="Nusbaum C."/>
            <person name="Birren B."/>
        </authorList>
    </citation>
    <scope>NUCLEOTIDE SEQUENCE [LARGE SCALE GENOMIC DNA]</scope>
    <source>
        <strain evidence="1 2">90A8</strain>
    </source>
</reference>
<sequence>MTINEYAEKVGIGVKKLLGEEYKIDVKTVLKDGGKGLTGICIWRKGERMARVFNLGQSGNGQGLWKESEVDAETHRIVNAYRYHGGGPKVYRKMDTDLQSFSNVRNRIRFKLINTERNGRLLSQVPSIQYLDFSIVFYLYIGEMYENMVISLIHYEHMDAWHVDARMLYNMALVNMIREKPAVIRSLKEVMDDLFEVAGLSPKEAGESEGSLPFYVLSSEDGMYGAACMLYPGVIAGFAEKMGADVIILPSSIHELLLLEDTGDYEYKELVGLVRFVNNTEVPEDQILSEGAYRYDKSRMKVEKLSDNVAEKMQL</sequence>
<protein>
    <submittedName>
        <fullName evidence="1">Uncharacterized protein</fullName>
    </submittedName>
</protein>